<evidence type="ECO:0000259" key="1">
    <source>
        <dbReference type="SMART" id="SM00881"/>
    </source>
</evidence>
<dbReference type="Proteomes" id="UP000186004">
    <property type="component" value="Unassembled WGS sequence"/>
</dbReference>
<accession>A0A1N6YVX7</accession>
<keyword evidence="3" id="KW-1185">Reference proteome</keyword>
<dbReference type="AlphaFoldDB" id="A0A1N6YVX7"/>
<evidence type="ECO:0000313" key="3">
    <source>
        <dbReference type="Proteomes" id="UP000186004"/>
    </source>
</evidence>
<dbReference type="Gene3D" id="3.40.50.720">
    <property type="entry name" value="NAD(P)-binding Rossmann-like Domain"/>
    <property type="match status" value="1"/>
</dbReference>
<sequence>MGEGRVAGYSRPVRTAQEILADSAVIAVVGASRDPLKSAHSVPLQMQRHGWRIIPVNPIADELFGERVYRTLADIPHPVDLVNVFRPAEDAVEVVRQAVAIGAPAVWLQLDIISPEARRIAEEAGIEYVENRCLAVERAVGALTRLG</sequence>
<dbReference type="Pfam" id="PF13380">
    <property type="entry name" value="CoA_binding_2"/>
    <property type="match status" value="1"/>
</dbReference>
<reference evidence="2 3" key="1">
    <citation type="submission" date="2017-01" db="EMBL/GenBank/DDBJ databases">
        <authorList>
            <person name="Mah S.A."/>
            <person name="Swanson W.J."/>
            <person name="Moy G.W."/>
            <person name="Vacquier V.D."/>
        </authorList>
    </citation>
    <scope>NUCLEOTIDE SEQUENCE [LARGE SCALE GENOMIC DNA]</scope>
    <source>
        <strain evidence="2 3">DSM 45758</strain>
    </source>
</reference>
<name>A0A1N6YVX7_9ACTN</name>
<protein>
    <recommendedName>
        <fullName evidence="1">CoA-binding domain-containing protein</fullName>
    </recommendedName>
</protein>
<gene>
    <name evidence="2" type="ORF">SAMN05444858_10751</name>
</gene>
<dbReference type="PANTHER" id="PTHR33303">
    <property type="entry name" value="CYTOPLASMIC PROTEIN-RELATED"/>
    <property type="match status" value="1"/>
</dbReference>
<organism evidence="2 3">
    <name type="scientific">Micromonospora avicenniae</name>
    <dbReference type="NCBI Taxonomy" id="1198245"/>
    <lineage>
        <taxon>Bacteria</taxon>
        <taxon>Bacillati</taxon>
        <taxon>Actinomycetota</taxon>
        <taxon>Actinomycetes</taxon>
        <taxon>Micromonosporales</taxon>
        <taxon>Micromonosporaceae</taxon>
        <taxon>Micromonospora</taxon>
    </lineage>
</organism>
<dbReference type="SMART" id="SM00881">
    <property type="entry name" value="CoA_binding"/>
    <property type="match status" value="1"/>
</dbReference>
<evidence type="ECO:0000313" key="2">
    <source>
        <dbReference type="EMBL" id="SIR18798.1"/>
    </source>
</evidence>
<dbReference type="STRING" id="1198245.SAMN05444858_10751"/>
<feature type="domain" description="CoA-binding" evidence="1">
    <location>
        <begin position="20"/>
        <end position="112"/>
    </location>
</feature>
<dbReference type="InterPro" id="IPR003781">
    <property type="entry name" value="CoA-bd"/>
</dbReference>
<dbReference type="SUPFAM" id="SSF51735">
    <property type="entry name" value="NAD(P)-binding Rossmann-fold domains"/>
    <property type="match status" value="1"/>
</dbReference>
<dbReference type="PANTHER" id="PTHR33303:SF2">
    <property type="entry name" value="COA-BINDING DOMAIN-CONTAINING PROTEIN"/>
    <property type="match status" value="1"/>
</dbReference>
<dbReference type="InterPro" id="IPR036291">
    <property type="entry name" value="NAD(P)-bd_dom_sf"/>
</dbReference>
<proteinExistence type="predicted"/>
<dbReference type="EMBL" id="FTNF01000007">
    <property type="protein sequence ID" value="SIR18798.1"/>
    <property type="molecule type" value="Genomic_DNA"/>
</dbReference>